<reference evidence="1 2" key="1">
    <citation type="submission" date="2019-05" db="EMBL/GenBank/DDBJ databases">
        <authorList>
            <person name="Schori C."/>
            <person name="Ahrens C."/>
        </authorList>
    </citation>
    <scope>NUCLEOTIDE SEQUENCE [LARGE SCALE GENOMIC DNA]</scope>
    <source>
        <strain evidence="1 2">DSM 10702</strain>
    </source>
</reference>
<sequence length="153" mass="17922">MWKVICLEDKFKKTEATLYNYKSLAVKIKNIEIDIDDLENDITVKAISYDEKSSPTNAFNSVVENEVVKREETIKQQIDVLKSKLKYNQNLKIKIDGALEQLTTDEYKLVDLRYFGRDKRTWISVGQELGFDKDYCTKIRNKIINKLSTLIYP</sequence>
<dbReference type="SUPFAM" id="SSF88659">
    <property type="entry name" value="Sigma3 and sigma4 domains of RNA polymerase sigma factors"/>
    <property type="match status" value="1"/>
</dbReference>
<dbReference type="AlphaFoldDB" id="A0AAP9RDX6"/>
<dbReference type="Gene3D" id="1.10.10.10">
    <property type="entry name" value="Winged helix-like DNA-binding domain superfamily/Winged helix DNA-binding domain"/>
    <property type="match status" value="1"/>
</dbReference>
<gene>
    <name evidence="1" type="ORF">FF104_06170</name>
</gene>
<organism evidence="1 2">
    <name type="scientific">Clostridium butyricum</name>
    <dbReference type="NCBI Taxonomy" id="1492"/>
    <lineage>
        <taxon>Bacteria</taxon>
        <taxon>Bacillati</taxon>
        <taxon>Bacillota</taxon>
        <taxon>Clostridia</taxon>
        <taxon>Eubacteriales</taxon>
        <taxon>Clostridiaceae</taxon>
        <taxon>Clostridium</taxon>
    </lineage>
</organism>
<dbReference type="NCBIfam" id="TIGR01636">
    <property type="entry name" value="phage_rinA"/>
    <property type="match status" value="1"/>
</dbReference>
<dbReference type="Proteomes" id="UP000515243">
    <property type="component" value="Chromosome 1"/>
</dbReference>
<dbReference type="InterPro" id="IPR013324">
    <property type="entry name" value="RNA_pol_sigma_r3/r4-like"/>
</dbReference>
<evidence type="ECO:0000313" key="2">
    <source>
        <dbReference type="Proteomes" id="UP000515243"/>
    </source>
</evidence>
<accession>A0AAP9RDX6</accession>
<dbReference type="InterPro" id="IPR036388">
    <property type="entry name" value="WH-like_DNA-bd_sf"/>
</dbReference>
<name>A0AAP9RDX6_CLOBU</name>
<protein>
    <submittedName>
        <fullName evidence="1">Xanthine dehydrogenase</fullName>
    </submittedName>
</protein>
<dbReference type="EMBL" id="CP040626">
    <property type="protein sequence ID" value="QMW90557.1"/>
    <property type="molecule type" value="Genomic_DNA"/>
</dbReference>
<evidence type="ECO:0000313" key="1">
    <source>
        <dbReference type="EMBL" id="QMW90557.1"/>
    </source>
</evidence>
<proteinExistence type="predicted"/>
<dbReference type="InterPro" id="IPR006523">
    <property type="entry name" value="RinA"/>
</dbReference>